<proteinExistence type="predicted"/>
<keyword evidence="2" id="KW-1185">Reference proteome</keyword>
<evidence type="ECO:0000313" key="2">
    <source>
        <dbReference type="Proteomes" id="UP000818266"/>
    </source>
</evidence>
<dbReference type="Proteomes" id="UP000818266">
    <property type="component" value="Unassembled WGS sequence"/>
</dbReference>
<protein>
    <submittedName>
        <fullName evidence="1">DUF3046 domain-containing protein</fullName>
    </submittedName>
</protein>
<sequence>MTRSEFSRAIADEFGEAYGRTIVRDVVVTALGERTADEALSAGAPPREVWLALCAAMDVPRERWYGAGRPEPKRA</sequence>
<dbReference type="EMBL" id="VIKT02000030">
    <property type="protein sequence ID" value="NHF64037.1"/>
    <property type="molecule type" value="Genomic_DNA"/>
</dbReference>
<reference evidence="1 2" key="1">
    <citation type="submission" date="2019-06" db="EMBL/GenBank/DDBJ databases">
        <authorList>
            <person name="De-Chao Zhang Q."/>
        </authorList>
    </citation>
    <scope>NUCLEOTIDE SEQUENCE [LARGE SCALE GENOMIC DNA]</scope>
    <source>
        <strain evidence="1 2">KN1116</strain>
    </source>
</reference>
<dbReference type="InterPro" id="IPR021408">
    <property type="entry name" value="DUF3046"/>
</dbReference>
<dbReference type="RefSeq" id="WP_152582743.1">
    <property type="nucleotide sequence ID" value="NZ_VIKT02000030.1"/>
</dbReference>
<name>A0A9E5MFR8_9MICO</name>
<dbReference type="Pfam" id="PF11248">
    <property type="entry name" value="DUF3046"/>
    <property type="match status" value="1"/>
</dbReference>
<reference evidence="1 2" key="2">
    <citation type="submission" date="2020-03" db="EMBL/GenBank/DDBJ databases">
        <title>Chryseoglobus sp. isolated from a deep-sea seamount.</title>
        <authorList>
            <person name="Zhang D.-C."/>
        </authorList>
    </citation>
    <scope>NUCLEOTIDE SEQUENCE [LARGE SCALE GENOMIC DNA]</scope>
    <source>
        <strain evidence="1 2">KN1116</strain>
    </source>
</reference>
<comment type="caution">
    <text evidence="1">The sequence shown here is derived from an EMBL/GenBank/DDBJ whole genome shotgun (WGS) entry which is preliminary data.</text>
</comment>
<gene>
    <name evidence="1" type="ORF">FK219_012465</name>
</gene>
<dbReference type="OrthoDB" id="3215033at2"/>
<organism evidence="1 2">
    <name type="scientific">Microcella pacifica</name>
    <dbReference type="NCBI Taxonomy" id="2591847"/>
    <lineage>
        <taxon>Bacteria</taxon>
        <taxon>Bacillati</taxon>
        <taxon>Actinomycetota</taxon>
        <taxon>Actinomycetes</taxon>
        <taxon>Micrococcales</taxon>
        <taxon>Microbacteriaceae</taxon>
        <taxon>Microcella</taxon>
    </lineage>
</organism>
<accession>A0A9E5MFR8</accession>
<evidence type="ECO:0000313" key="1">
    <source>
        <dbReference type="EMBL" id="NHF64037.1"/>
    </source>
</evidence>
<dbReference type="AlphaFoldDB" id="A0A9E5MFR8"/>